<reference evidence="2" key="1">
    <citation type="submission" date="2020-06" db="EMBL/GenBank/DDBJ databases">
        <authorList>
            <person name="Onetto C."/>
        </authorList>
    </citation>
    <scope>NUCLEOTIDE SEQUENCE</scope>
</reference>
<proteinExistence type="predicted"/>
<feature type="region of interest" description="Disordered" evidence="1">
    <location>
        <begin position="1"/>
        <end position="23"/>
    </location>
</feature>
<gene>
    <name evidence="2" type="ORF">AWRI4233_LOCUS4710</name>
</gene>
<dbReference type="EMBL" id="CAIJEO010000006">
    <property type="protein sequence ID" value="CAD0094520.1"/>
    <property type="molecule type" value="Genomic_DNA"/>
</dbReference>
<protein>
    <submittedName>
        <fullName evidence="2">Uncharacterized protein</fullName>
    </submittedName>
</protein>
<evidence type="ECO:0000313" key="2">
    <source>
        <dbReference type="EMBL" id="CAD0094520.1"/>
    </source>
</evidence>
<keyword evidence="3" id="KW-1185">Reference proteome</keyword>
<organism evidence="2 3">
    <name type="scientific">Aureobasidium mustum</name>
    <dbReference type="NCBI Taxonomy" id="2773714"/>
    <lineage>
        <taxon>Eukaryota</taxon>
        <taxon>Fungi</taxon>
        <taxon>Dikarya</taxon>
        <taxon>Ascomycota</taxon>
        <taxon>Pezizomycotina</taxon>
        <taxon>Dothideomycetes</taxon>
        <taxon>Dothideomycetidae</taxon>
        <taxon>Dothideales</taxon>
        <taxon>Saccotheciaceae</taxon>
        <taxon>Aureobasidium</taxon>
    </lineage>
</organism>
<feature type="compositionally biased region" description="Low complexity" evidence="1">
    <location>
        <begin position="1"/>
        <end position="11"/>
    </location>
</feature>
<dbReference type="Proteomes" id="UP000714618">
    <property type="component" value="Unassembled WGS sequence"/>
</dbReference>
<dbReference type="AlphaFoldDB" id="A0A9N8JUP1"/>
<dbReference type="OrthoDB" id="412788at2759"/>
<name>A0A9N8JUP1_9PEZI</name>
<evidence type="ECO:0000313" key="3">
    <source>
        <dbReference type="Proteomes" id="UP000714618"/>
    </source>
</evidence>
<sequence length="80" mass="8958">MSTTTTTTTTTSPKPQEIEIPRGPVTSKLIFYAPPPDNSSPWNYVEQPPKGFPQRNYTENASTVHLNDIRGQESCFQLNC</sequence>
<accession>A0A9N8JUP1</accession>
<comment type="caution">
    <text evidence="2">The sequence shown here is derived from an EMBL/GenBank/DDBJ whole genome shotgun (WGS) entry which is preliminary data.</text>
</comment>
<evidence type="ECO:0000256" key="1">
    <source>
        <dbReference type="SAM" id="MobiDB-lite"/>
    </source>
</evidence>